<organism evidence="2 3">
    <name type="scientific">Setaria italica</name>
    <name type="common">Foxtail millet</name>
    <name type="synonym">Panicum italicum</name>
    <dbReference type="NCBI Taxonomy" id="4555"/>
    <lineage>
        <taxon>Eukaryota</taxon>
        <taxon>Viridiplantae</taxon>
        <taxon>Streptophyta</taxon>
        <taxon>Embryophyta</taxon>
        <taxon>Tracheophyta</taxon>
        <taxon>Spermatophyta</taxon>
        <taxon>Magnoliopsida</taxon>
        <taxon>Liliopsida</taxon>
        <taxon>Poales</taxon>
        <taxon>Poaceae</taxon>
        <taxon>PACMAD clade</taxon>
        <taxon>Panicoideae</taxon>
        <taxon>Panicodae</taxon>
        <taxon>Paniceae</taxon>
        <taxon>Cenchrinae</taxon>
        <taxon>Setaria</taxon>
    </lineage>
</organism>
<feature type="region of interest" description="Disordered" evidence="1">
    <location>
        <begin position="1"/>
        <end position="45"/>
    </location>
</feature>
<evidence type="ECO:0000313" key="2">
    <source>
        <dbReference type="EnsemblPlants" id="KQL24480"/>
    </source>
</evidence>
<evidence type="ECO:0000313" key="3">
    <source>
        <dbReference type="Proteomes" id="UP000004995"/>
    </source>
</evidence>
<dbReference type="EnsemblPlants" id="KQL24480">
    <property type="protein sequence ID" value="KQL24480"/>
    <property type="gene ID" value="SETIT_031658mg"/>
</dbReference>
<proteinExistence type="predicted"/>
<reference evidence="2" key="2">
    <citation type="submission" date="2018-08" db="UniProtKB">
        <authorList>
            <consortium name="EnsemblPlants"/>
        </authorList>
    </citation>
    <scope>IDENTIFICATION</scope>
    <source>
        <strain evidence="2">Yugu1</strain>
    </source>
</reference>
<dbReference type="AlphaFoldDB" id="K3ZYH6"/>
<evidence type="ECO:0000256" key="1">
    <source>
        <dbReference type="SAM" id="MobiDB-lite"/>
    </source>
</evidence>
<accession>K3ZYH6</accession>
<dbReference type="Gramene" id="KQL24480">
    <property type="protein sequence ID" value="KQL24480"/>
    <property type="gene ID" value="SETIT_031658mg"/>
</dbReference>
<feature type="compositionally biased region" description="Polar residues" evidence="1">
    <location>
        <begin position="26"/>
        <end position="45"/>
    </location>
</feature>
<feature type="compositionally biased region" description="Basic and acidic residues" evidence="1">
    <location>
        <begin position="11"/>
        <end position="24"/>
    </location>
</feature>
<keyword evidence="3" id="KW-1185">Reference proteome</keyword>
<dbReference type="HOGENOM" id="CLU_2431162_0_0_1"/>
<dbReference type="EMBL" id="AGNK02001078">
    <property type="status" value="NOT_ANNOTATED_CDS"/>
    <property type="molecule type" value="Genomic_DNA"/>
</dbReference>
<name>K3ZYH6_SETIT</name>
<dbReference type="Proteomes" id="UP000004995">
    <property type="component" value="Unassembled WGS sequence"/>
</dbReference>
<reference evidence="3" key="1">
    <citation type="journal article" date="2012" name="Nat. Biotechnol.">
        <title>Reference genome sequence of the model plant Setaria.</title>
        <authorList>
            <person name="Bennetzen J.L."/>
            <person name="Schmutz J."/>
            <person name="Wang H."/>
            <person name="Percifield R."/>
            <person name="Hawkins J."/>
            <person name="Pontaroli A.C."/>
            <person name="Estep M."/>
            <person name="Feng L."/>
            <person name="Vaughn J.N."/>
            <person name="Grimwood J."/>
            <person name="Jenkins J."/>
            <person name="Barry K."/>
            <person name="Lindquist E."/>
            <person name="Hellsten U."/>
            <person name="Deshpande S."/>
            <person name="Wang X."/>
            <person name="Wu X."/>
            <person name="Mitros T."/>
            <person name="Triplett J."/>
            <person name="Yang X."/>
            <person name="Ye C.Y."/>
            <person name="Mauro-Herrera M."/>
            <person name="Wang L."/>
            <person name="Li P."/>
            <person name="Sharma M."/>
            <person name="Sharma R."/>
            <person name="Ronald P.C."/>
            <person name="Panaud O."/>
            <person name="Kellogg E.A."/>
            <person name="Brutnell T.P."/>
            <person name="Doust A.N."/>
            <person name="Tuskan G.A."/>
            <person name="Rokhsar D."/>
            <person name="Devos K.M."/>
        </authorList>
    </citation>
    <scope>NUCLEOTIDE SEQUENCE [LARGE SCALE GENOMIC DNA]</scope>
    <source>
        <strain evidence="3">cv. Yugu1</strain>
    </source>
</reference>
<sequence length="91" mass="10241">MRLAGGTEPVTDGHHAHVERRLYEEGTQTQGRRPNNERTASNRGRSTFTAHLYRSHYNLALLACCKSLQLQPAGVNRDASQNTRVHRSGWS</sequence>
<protein>
    <submittedName>
        <fullName evidence="2">Uncharacterized protein</fullName>
    </submittedName>
</protein>
<dbReference type="InParanoid" id="K3ZYH6"/>